<gene>
    <name evidence="3" type="ORF">CAFE_04220</name>
    <name evidence="4" type="ORF">HCR03_09205</name>
</gene>
<dbReference type="OrthoDB" id="9760122at2"/>
<dbReference type="InterPro" id="IPR005646">
    <property type="entry name" value="FapA"/>
</dbReference>
<reference evidence="4 6" key="2">
    <citation type="submission" date="2020-08" db="EMBL/GenBank/DDBJ databases">
        <title>The isolate Caproiciproducens sp. 7D4C2 produces n-caproate at mildly acidic conditions from hexoses: genome and rBOX comparison with related strains and chain-elongating bacteria.</title>
        <authorList>
            <person name="Esquivel-Elizondo S."/>
            <person name="Bagci C."/>
            <person name="Temovska M."/>
            <person name="Jeon B.S."/>
            <person name="Bessarab I."/>
            <person name="Williams R.B.H."/>
            <person name="Huson D.H."/>
            <person name="Angenent L.T."/>
        </authorList>
    </citation>
    <scope>NUCLEOTIDE SEQUENCE [LARGE SCALE GENOMIC DNA]</scope>
    <source>
        <strain evidence="4 6">7D4C2</strain>
    </source>
</reference>
<evidence type="ECO:0000313" key="4">
    <source>
        <dbReference type="EMBL" id="QNK42360.1"/>
    </source>
</evidence>
<keyword evidence="3" id="KW-0966">Cell projection</keyword>
<dbReference type="RefSeq" id="WP_066642865.1">
    <property type="nucleotide sequence ID" value="NZ_CP060286.1"/>
</dbReference>
<evidence type="ECO:0000256" key="1">
    <source>
        <dbReference type="SAM" id="MobiDB-lite"/>
    </source>
</evidence>
<name>A0A6N8HW24_9FIRM</name>
<dbReference type="PANTHER" id="PTHR38032">
    <property type="entry name" value="POLYMERASE-RELATED"/>
    <property type="match status" value="1"/>
</dbReference>
<dbReference type="Pfam" id="PF03961">
    <property type="entry name" value="FapA"/>
    <property type="match status" value="1"/>
</dbReference>
<feature type="domain" description="Flagellar Assembly Protein A N-terminal region" evidence="2">
    <location>
        <begin position="25"/>
        <end position="195"/>
    </location>
</feature>
<evidence type="ECO:0000313" key="5">
    <source>
        <dbReference type="Proteomes" id="UP000469440"/>
    </source>
</evidence>
<dbReference type="KEGG" id="cfem:HCR03_09205"/>
<dbReference type="AlphaFoldDB" id="A0A6N8HW24"/>
<feature type="compositionally biased region" description="Low complexity" evidence="1">
    <location>
        <begin position="1"/>
        <end position="11"/>
    </location>
</feature>
<evidence type="ECO:0000313" key="6">
    <source>
        <dbReference type="Proteomes" id="UP000515909"/>
    </source>
</evidence>
<keyword evidence="5" id="KW-1185">Reference proteome</keyword>
<sequence>MNEQNGELNQGQEEKKGEEQKKPEIRLSVSSDGLEATIEVKTAFQGQTVSYEEIMAFLKENGVVYGVMESLIRDFCENRKFFLDLVCARGLHPVDEENGKLEYLFQREQNTMPTEREDGTVDYKNLGIVQNVKKGDLLCRIIPPQPGKDGIDVYGNAVAYRRGKLPSFPQGKNTAVSEDGLTLTADADGCVEYKNASLSVSEVFIVRGDVDGSSGNIDFIGTVIVQGDVLEGFSVKAGGDINVRGMVEGALLEAGGSIAIACGMNGMSRGKLIAKGSISAQYIENTTVECAGDLRSDVIFNSIVKVGNSVLVRGRKGLLAGGRCQAGRSITANTIGSGGARTEVSIVSGVLDGLLSGKEGESLESVKAELEQEEKNLQTLNAQIGTICLFLTKDPRSLKARKLQKSANSQKELAETRIEYLKTKIAAMGKADQNGLSALDFKITALKVIYTGTKMTIGSFVENLSSDYNATKFYADHEHIVSSPIQPVDRV</sequence>
<keyword evidence="3" id="KW-0969">Cilium</keyword>
<organism evidence="3 5">
    <name type="scientific">Caproicibacter fermentans</name>
    <dbReference type="NCBI Taxonomy" id="2576756"/>
    <lineage>
        <taxon>Bacteria</taxon>
        <taxon>Bacillati</taxon>
        <taxon>Bacillota</taxon>
        <taxon>Clostridia</taxon>
        <taxon>Eubacteriales</taxon>
        <taxon>Acutalibacteraceae</taxon>
        <taxon>Caproicibacter</taxon>
    </lineage>
</organism>
<dbReference type="EMBL" id="CP060286">
    <property type="protein sequence ID" value="QNK42360.1"/>
    <property type="molecule type" value="Genomic_DNA"/>
</dbReference>
<dbReference type="InterPro" id="IPR046866">
    <property type="entry name" value="FapA_N"/>
</dbReference>
<dbReference type="EMBL" id="VWXL01000014">
    <property type="protein sequence ID" value="MVB09757.1"/>
    <property type="molecule type" value="Genomic_DNA"/>
</dbReference>
<feature type="region of interest" description="Disordered" evidence="1">
    <location>
        <begin position="1"/>
        <end position="28"/>
    </location>
</feature>
<accession>A0A6N8HW24</accession>
<dbReference type="PANTHER" id="PTHR38032:SF1">
    <property type="entry name" value="RNA-BINDING PROTEIN KHPB N-TERMINAL DOMAIN-CONTAINING PROTEIN"/>
    <property type="match status" value="1"/>
</dbReference>
<protein>
    <submittedName>
        <fullName evidence="4">DUF342 domain-containing protein</fullName>
    </submittedName>
    <submittedName>
        <fullName evidence="3">Flagellar Assembly Protein A</fullName>
    </submittedName>
</protein>
<dbReference type="Proteomes" id="UP000469440">
    <property type="component" value="Unassembled WGS sequence"/>
</dbReference>
<evidence type="ECO:0000259" key="2">
    <source>
        <dbReference type="Pfam" id="PF20250"/>
    </source>
</evidence>
<reference evidence="3 5" key="1">
    <citation type="submission" date="2019-09" db="EMBL/GenBank/DDBJ databases">
        <title>Genome sequence of Clostridium sp. EA1.</title>
        <authorList>
            <person name="Poehlein A."/>
            <person name="Bengelsdorf F.R."/>
            <person name="Daniel R."/>
        </authorList>
    </citation>
    <scope>NUCLEOTIDE SEQUENCE [LARGE SCALE GENOMIC DNA]</scope>
    <source>
        <strain evidence="3 5">EA1</strain>
    </source>
</reference>
<dbReference type="InterPro" id="IPR046865">
    <property type="entry name" value="FapA_b_solenoid"/>
</dbReference>
<proteinExistence type="predicted"/>
<evidence type="ECO:0000313" key="3">
    <source>
        <dbReference type="EMBL" id="MVB09757.1"/>
    </source>
</evidence>
<feature type="compositionally biased region" description="Basic and acidic residues" evidence="1">
    <location>
        <begin position="12"/>
        <end position="25"/>
    </location>
</feature>
<keyword evidence="3" id="KW-0282">Flagellum</keyword>
<dbReference type="Proteomes" id="UP000515909">
    <property type="component" value="Chromosome"/>
</dbReference>
<accession>A0A7G8TFG9</accession>
<dbReference type="Pfam" id="PF20250">
    <property type="entry name" value="FapA_N"/>
    <property type="match status" value="1"/>
</dbReference>